<gene>
    <name evidence="2" type="ORF">Din_006371</name>
</gene>
<reference evidence="2" key="1">
    <citation type="submission" date="2019-08" db="EMBL/GenBank/DDBJ databases">
        <title>Reference gene set and small RNA set construction with multiple tissues from Davidia involucrata Baill.</title>
        <authorList>
            <person name="Yang H."/>
            <person name="Zhou C."/>
            <person name="Li G."/>
            <person name="Wang J."/>
            <person name="Gao P."/>
            <person name="Wang M."/>
            <person name="Wang R."/>
            <person name="Zhao Y."/>
        </authorList>
    </citation>
    <scope>NUCLEOTIDE SEQUENCE</scope>
    <source>
        <tissue evidence="2">Mixed with DoveR01_LX</tissue>
    </source>
</reference>
<feature type="compositionally biased region" description="Low complexity" evidence="1">
    <location>
        <begin position="44"/>
        <end position="58"/>
    </location>
</feature>
<feature type="compositionally biased region" description="Polar residues" evidence="1">
    <location>
        <begin position="59"/>
        <end position="68"/>
    </location>
</feature>
<organism evidence="2">
    <name type="scientific">Davidia involucrata</name>
    <name type="common">Dove tree</name>
    <dbReference type="NCBI Taxonomy" id="16924"/>
    <lineage>
        <taxon>Eukaryota</taxon>
        <taxon>Viridiplantae</taxon>
        <taxon>Streptophyta</taxon>
        <taxon>Embryophyta</taxon>
        <taxon>Tracheophyta</taxon>
        <taxon>Spermatophyta</taxon>
        <taxon>Magnoliopsida</taxon>
        <taxon>eudicotyledons</taxon>
        <taxon>Gunneridae</taxon>
        <taxon>Pentapetalae</taxon>
        <taxon>asterids</taxon>
        <taxon>Cornales</taxon>
        <taxon>Nyssaceae</taxon>
        <taxon>Davidia</taxon>
    </lineage>
</organism>
<dbReference type="EMBL" id="GHES01006371">
    <property type="protein sequence ID" value="MPA36930.1"/>
    <property type="molecule type" value="Transcribed_RNA"/>
</dbReference>
<accession>A0A5B6YYJ9</accession>
<sequence length="136" mass="13932">MAHNGDQPAVSQTDENGKPIHHTGAMGEHGTTGAGTALDGQQHHGGILHHSGSSGPISVTETTNAQGQTERRVDTVDYRTSAGQPEEQKPVQVVHQLDSSTSGGILSGAAAAVATTLEAAKEAISGDHHSTNSKNR</sequence>
<proteinExistence type="predicted"/>
<feature type="region of interest" description="Disordered" evidence="1">
    <location>
        <begin position="1"/>
        <end position="92"/>
    </location>
</feature>
<evidence type="ECO:0000256" key="1">
    <source>
        <dbReference type="SAM" id="MobiDB-lite"/>
    </source>
</evidence>
<dbReference type="AlphaFoldDB" id="A0A5B6YYJ9"/>
<evidence type="ECO:0000313" key="2">
    <source>
        <dbReference type="EMBL" id="MPA36930.1"/>
    </source>
</evidence>
<name>A0A5B6YYJ9_DAVIN</name>
<protein>
    <submittedName>
        <fullName evidence="2">Uncharacterized protein</fullName>
    </submittedName>
</protein>